<dbReference type="NCBIfam" id="NF003807">
    <property type="entry name" value="PRK05395.1-4"/>
    <property type="match status" value="1"/>
</dbReference>
<keyword evidence="7 8" id="KW-0456">Lyase</keyword>
<name>A0A3S9J7N6_9ENTR</name>
<evidence type="ECO:0000256" key="12">
    <source>
        <dbReference type="SAM" id="Phobius"/>
    </source>
</evidence>
<evidence type="ECO:0000256" key="1">
    <source>
        <dbReference type="ARBA" id="ARBA00001864"/>
    </source>
</evidence>
<keyword evidence="8" id="KW-0057">Aromatic amino acid biosynthesis</keyword>
<dbReference type="NCBIfam" id="NF003804">
    <property type="entry name" value="PRK05395.1-1"/>
    <property type="match status" value="1"/>
</dbReference>
<dbReference type="SUPFAM" id="SSF52304">
    <property type="entry name" value="Type II 3-dehydroquinate dehydratase"/>
    <property type="match status" value="1"/>
</dbReference>
<evidence type="ECO:0000256" key="4">
    <source>
        <dbReference type="ARBA" id="ARBA00011037"/>
    </source>
</evidence>
<dbReference type="EC" id="4.2.1.10" evidence="6 8"/>
<keyword evidence="12" id="KW-1133">Transmembrane helix</keyword>
<protein>
    <recommendedName>
        <fullName evidence="6 8">3-dehydroquinate dehydratase</fullName>
        <shortName evidence="8">3-dehydroquinase</shortName>
        <ecNumber evidence="6 8">4.2.1.10</ecNumber>
    </recommendedName>
    <alternativeName>
        <fullName evidence="8">Type II DHQase</fullName>
    </alternativeName>
</protein>
<evidence type="ECO:0000256" key="3">
    <source>
        <dbReference type="ARBA" id="ARBA00004902"/>
    </source>
</evidence>
<dbReference type="RefSeq" id="WP_126071564.1">
    <property type="nucleotide sequence ID" value="NZ_CP026513.1"/>
</dbReference>
<comment type="catalytic activity">
    <reaction evidence="1 8">
        <text>3-dehydroquinate = 3-dehydroshikimate + H2O</text>
        <dbReference type="Rhea" id="RHEA:21096"/>
        <dbReference type="ChEBI" id="CHEBI:15377"/>
        <dbReference type="ChEBI" id="CHEBI:16630"/>
        <dbReference type="ChEBI" id="CHEBI:32364"/>
        <dbReference type="EC" id="4.2.1.10"/>
    </reaction>
</comment>
<dbReference type="AlphaFoldDB" id="A0A3S9J7N6"/>
<dbReference type="KEGG" id="aade:C3B56_00191"/>
<dbReference type="NCBIfam" id="NF003806">
    <property type="entry name" value="PRK05395.1-3"/>
    <property type="match status" value="1"/>
</dbReference>
<dbReference type="InterPro" id="IPR001874">
    <property type="entry name" value="DHquinase_II"/>
</dbReference>
<dbReference type="NCBIfam" id="TIGR01088">
    <property type="entry name" value="aroQ"/>
    <property type="match status" value="1"/>
</dbReference>
<comment type="subunit">
    <text evidence="5 8">Homododecamer.</text>
</comment>
<sequence length="145" mass="16613">MYNILVLNGPNLNLLGKRENDIYGNKKLSKIILDLKNIVKTKNILLTDFQTNSESLLINKIHKSYKKIDYIIINPGAFAHTSIALRDSLLSVKIPFIEVHISNIFSRENFRHKSYISNISNGIICGFGTYGYFLALKYILKIYSK</sequence>
<organism evidence="13 14">
    <name type="scientific">Candidatus Annandia adelgestsuga</name>
    <dbReference type="NCBI Taxonomy" id="1302411"/>
    <lineage>
        <taxon>Bacteria</taxon>
        <taxon>Pseudomonadati</taxon>
        <taxon>Pseudomonadota</taxon>
        <taxon>Gammaproteobacteria</taxon>
        <taxon>Enterobacterales</taxon>
        <taxon>Enterobacteriaceae</taxon>
        <taxon>Candidatus Annandia</taxon>
    </lineage>
</organism>
<feature type="binding site" evidence="8 10">
    <location>
        <position position="87"/>
    </location>
    <ligand>
        <name>substrate</name>
    </ligand>
</feature>
<dbReference type="GO" id="GO:0008652">
    <property type="term" value="P:amino acid biosynthetic process"/>
    <property type="evidence" value="ECO:0007669"/>
    <property type="project" value="UniProtKB-KW"/>
</dbReference>
<comment type="pathway">
    <text evidence="3 8">Metabolic intermediate biosynthesis; chorismate biosynthesis; chorismate from D-erythrose 4-phosphate and phosphoenolpyruvate: step 3/7.</text>
</comment>
<keyword evidence="12" id="KW-0472">Membrane</keyword>
<dbReference type="GO" id="GO:0019631">
    <property type="term" value="P:quinate catabolic process"/>
    <property type="evidence" value="ECO:0007669"/>
    <property type="project" value="TreeGrafter"/>
</dbReference>
<evidence type="ECO:0000256" key="7">
    <source>
        <dbReference type="ARBA" id="ARBA00023239"/>
    </source>
</evidence>
<dbReference type="CDD" id="cd00466">
    <property type="entry name" value="DHQase_II"/>
    <property type="match status" value="1"/>
</dbReference>
<dbReference type="GO" id="GO:0009423">
    <property type="term" value="P:chorismate biosynthetic process"/>
    <property type="evidence" value="ECO:0007669"/>
    <property type="project" value="UniProtKB-UniRule"/>
</dbReference>
<dbReference type="GO" id="GO:0009073">
    <property type="term" value="P:aromatic amino acid family biosynthetic process"/>
    <property type="evidence" value="ECO:0007669"/>
    <property type="project" value="UniProtKB-KW"/>
</dbReference>
<evidence type="ECO:0000313" key="14">
    <source>
        <dbReference type="Proteomes" id="UP000274458"/>
    </source>
</evidence>
<keyword evidence="14" id="KW-1185">Reference proteome</keyword>
<evidence type="ECO:0000256" key="9">
    <source>
        <dbReference type="PIRSR" id="PIRSR001399-1"/>
    </source>
</evidence>
<feature type="binding site" evidence="8 10">
    <location>
        <position position="74"/>
    </location>
    <ligand>
        <name>substrate</name>
    </ligand>
</feature>
<keyword evidence="12" id="KW-0812">Transmembrane</keyword>
<comment type="function">
    <text evidence="2 8">Catalyzes a trans-dehydration via an enolate intermediate.</text>
</comment>
<dbReference type="GO" id="GO:0003855">
    <property type="term" value="F:3-dehydroquinate dehydratase activity"/>
    <property type="evidence" value="ECO:0007669"/>
    <property type="project" value="UniProtKB-UniRule"/>
</dbReference>
<dbReference type="OrthoDB" id="9790793at2"/>
<evidence type="ECO:0000256" key="5">
    <source>
        <dbReference type="ARBA" id="ARBA00011193"/>
    </source>
</evidence>
<feature type="transmembrane region" description="Helical" evidence="12">
    <location>
        <begin position="119"/>
        <end position="140"/>
    </location>
</feature>
<feature type="active site" description="Proton acceptor" evidence="8 9">
    <location>
        <position position="23"/>
    </location>
</feature>
<comment type="similarity">
    <text evidence="4 8">Belongs to the type-II 3-dehydroquinase family.</text>
</comment>
<dbReference type="InterPro" id="IPR018509">
    <property type="entry name" value="DHquinase_II_CS"/>
</dbReference>
<evidence type="ECO:0000256" key="11">
    <source>
        <dbReference type="PIRSR" id="PIRSR001399-3"/>
    </source>
</evidence>
<dbReference type="HAMAP" id="MF_00169">
    <property type="entry name" value="AroQ"/>
    <property type="match status" value="1"/>
</dbReference>
<evidence type="ECO:0000256" key="2">
    <source>
        <dbReference type="ARBA" id="ARBA00003924"/>
    </source>
</evidence>
<dbReference type="Pfam" id="PF01220">
    <property type="entry name" value="DHquinase_II"/>
    <property type="match status" value="1"/>
</dbReference>
<proteinExistence type="inferred from homology"/>
<dbReference type="PANTHER" id="PTHR21272:SF3">
    <property type="entry name" value="CATABOLIC 3-DEHYDROQUINASE"/>
    <property type="match status" value="1"/>
</dbReference>
<feature type="active site" description="Proton donor" evidence="8 9">
    <location>
        <position position="100"/>
    </location>
</feature>
<dbReference type="PIRSF" id="PIRSF001399">
    <property type="entry name" value="DHquinase_II"/>
    <property type="match status" value="1"/>
</dbReference>
<dbReference type="PANTHER" id="PTHR21272">
    <property type="entry name" value="CATABOLIC 3-DEHYDROQUINASE"/>
    <property type="match status" value="1"/>
</dbReference>
<dbReference type="PROSITE" id="PS01029">
    <property type="entry name" value="DEHYDROQUINASE_II"/>
    <property type="match status" value="1"/>
</dbReference>
<evidence type="ECO:0000256" key="6">
    <source>
        <dbReference type="ARBA" id="ARBA00012060"/>
    </source>
</evidence>
<feature type="binding site" evidence="8 10">
    <location>
        <position position="111"/>
    </location>
    <ligand>
        <name>substrate</name>
    </ligand>
</feature>
<dbReference type="Proteomes" id="UP000274458">
    <property type="component" value="Chromosome"/>
</dbReference>
<evidence type="ECO:0000256" key="10">
    <source>
        <dbReference type="PIRSR" id="PIRSR001399-2"/>
    </source>
</evidence>
<dbReference type="EMBL" id="CP026513">
    <property type="protein sequence ID" value="AZP36296.1"/>
    <property type="molecule type" value="Genomic_DNA"/>
</dbReference>
<accession>A0A3S9J7N6</accession>
<feature type="binding site" evidence="8 10">
    <location>
        <position position="80"/>
    </location>
    <ligand>
        <name>substrate</name>
    </ligand>
</feature>
<gene>
    <name evidence="8 13" type="primary">aroQ</name>
    <name evidence="13" type="ORF">C3B56_00191</name>
</gene>
<evidence type="ECO:0000256" key="8">
    <source>
        <dbReference type="HAMAP-Rule" id="MF_00169"/>
    </source>
</evidence>
<feature type="binding site" evidence="8 10">
    <location>
        <begin position="101"/>
        <end position="102"/>
    </location>
    <ligand>
        <name>substrate</name>
    </ligand>
</feature>
<keyword evidence="8" id="KW-0028">Amino-acid biosynthesis</keyword>
<dbReference type="UniPathway" id="UPA00053">
    <property type="reaction ID" value="UER00086"/>
</dbReference>
<evidence type="ECO:0000313" key="13">
    <source>
        <dbReference type="EMBL" id="AZP36296.1"/>
    </source>
</evidence>
<feature type="site" description="Transition state stabilizer" evidence="8 11">
    <location>
        <position position="18"/>
    </location>
</feature>
<reference evidence="13 14" key="1">
    <citation type="journal article" date="2018" name="Genome Biol. Evol.">
        <title>Partnering With a Pest: Genomes of Hemlock Woolly Adelgid Symbionts Reveal Atypical Nutritional Provisioning Patterns in Dual-Obligate Bacteria.</title>
        <authorList>
            <person name="Weglarz K.M."/>
            <person name="Havill N.P."/>
            <person name="Burke G.R."/>
            <person name="von Dohlen C.D."/>
        </authorList>
    </citation>
    <scope>NUCLEOTIDE SEQUENCE [LARGE SCALE GENOMIC DNA]</scope>
    <source>
        <strain evidence="13">ENA</strain>
    </source>
</reference>
<dbReference type="Gene3D" id="3.40.50.9100">
    <property type="entry name" value="Dehydroquinase, class II"/>
    <property type="match status" value="1"/>
</dbReference>
<dbReference type="NCBIfam" id="NF003805">
    <property type="entry name" value="PRK05395.1-2"/>
    <property type="match status" value="1"/>
</dbReference>
<dbReference type="InterPro" id="IPR036441">
    <property type="entry name" value="DHquinase_II_sf"/>
</dbReference>